<dbReference type="Gene3D" id="3.90.25.10">
    <property type="entry name" value="UDP-galactose 4-epimerase, domain 1"/>
    <property type="match status" value="1"/>
</dbReference>
<dbReference type="KEGG" id="tmn:UCRPA7_2887"/>
<dbReference type="Gene3D" id="3.40.50.720">
    <property type="entry name" value="NAD(P)-binding Rossmann-like Domain"/>
    <property type="match status" value="1"/>
</dbReference>
<feature type="domain" description="NmrA-like" evidence="3">
    <location>
        <begin position="4"/>
        <end position="225"/>
    </location>
</feature>
<dbReference type="GeneID" id="19323181"/>
<keyword evidence="1" id="KW-0521">NADP</keyword>
<dbReference type="EMBL" id="KB932987">
    <property type="protein sequence ID" value="EOO01589.1"/>
    <property type="molecule type" value="Genomic_DNA"/>
</dbReference>
<name>R8BQI7_PHAM7</name>
<dbReference type="PANTHER" id="PTHR47706">
    <property type="entry name" value="NMRA-LIKE FAMILY PROTEIN"/>
    <property type="match status" value="1"/>
</dbReference>
<evidence type="ECO:0000313" key="4">
    <source>
        <dbReference type="EMBL" id="EOO01589.1"/>
    </source>
</evidence>
<keyword evidence="2" id="KW-0560">Oxidoreductase</keyword>
<dbReference type="InterPro" id="IPR045312">
    <property type="entry name" value="PCBER-like"/>
</dbReference>
<dbReference type="HOGENOM" id="CLU_044876_3_2_1"/>
<evidence type="ECO:0000259" key="3">
    <source>
        <dbReference type="Pfam" id="PF05368"/>
    </source>
</evidence>
<dbReference type="InterPro" id="IPR036291">
    <property type="entry name" value="NAD(P)-bd_dom_sf"/>
</dbReference>
<evidence type="ECO:0000256" key="2">
    <source>
        <dbReference type="ARBA" id="ARBA00023002"/>
    </source>
</evidence>
<protein>
    <submittedName>
        <fullName evidence="4">Putative oxidoreductase-like protein</fullName>
    </submittedName>
</protein>
<dbReference type="GO" id="GO:0016491">
    <property type="term" value="F:oxidoreductase activity"/>
    <property type="evidence" value="ECO:0007669"/>
    <property type="project" value="UniProtKB-KW"/>
</dbReference>
<dbReference type="RefSeq" id="XP_007913646.1">
    <property type="nucleotide sequence ID" value="XM_007915455.1"/>
</dbReference>
<organism evidence="4 5">
    <name type="scientific">Phaeoacremonium minimum (strain UCR-PA7)</name>
    <name type="common">Esca disease fungus</name>
    <name type="synonym">Togninia minima</name>
    <dbReference type="NCBI Taxonomy" id="1286976"/>
    <lineage>
        <taxon>Eukaryota</taxon>
        <taxon>Fungi</taxon>
        <taxon>Dikarya</taxon>
        <taxon>Ascomycota</taxon>
        <taxon>Pezizomycotina</taxon>
        <taxon>Sordariomycetes</taxon>
        <taxon>Sordariomycetidae</taxon>
        <taxon>Togniniales</taxon>
        <taxon>Togniniaceae</taxon>
        <taxon>Phaeoacremonium</taxon>
    </lineage>
</organism>
<accession>R8BQI7</accession>
<dbReference type="InterPro" id="IPR051609">
    <property type="entry name" value="NmrA/Isoflavone_reductase-like"/>
</dbReference>
<sequence>MNLKQQVAIAGATSGVGLAVLKEIFDAKLSPLILVRQGSNSASRLKARKDMKVIEVDYQDIRALANTLRGVDVVICTVGNAGLDMQISLIDAAIAAGVKRFIPSEFGADPEHPMNRRLPFYFPKLRILEYLKLRTAEISSFSFTRITTHAFLDWGLQERFLADPFAHKITIYNGGDTRFSVTTLPTIAKTVIAIIQNLEATENRAILIHDAAITQNELIHFAKMADGVEWDIQHKDTKVLLQESFNELKKPRPNVTKAMTGFTFVAVYDEEHDPDLTSKVDNKLLGLPVMDVEDVAEVIRTSMIKPHLR</sequence>
<dbReference type="InterPro" id="IPR008030">
    <property type="entry name" value="NmrA-like"/>
</dbReference>
<reference evidence="5" key="1">
    <citation type="journal article" date="2013" name="Genome Announc.">
        <title>Draft genome sequence of the ascomycete Phaeoacremonium aleophilum strain UCR-PA7, a causal agent of the esca disease complex in grapevines.</title>
        <authorList>
            <person name="Blanco-Ulate B."/>
            <person name="Rolshausen P."/>
            <person name="Cantu D."/>
        </authorList>
    </citation>
    <scope>NUCLEOTIDE SEQUENCE [LARGE SCALE GENOMIC DNA]</scope>
    <source>
        <strain evidence="5">UCR-PA7</strain>
    </source>
</reference>
<proteinExistence type="predicted"/>
<dbReference type="PANTHER" id="PTHR47706:SF1">
    <property type="entry name" value="CIPA-LIKE, PUTATIVE (AFU_ORTHOLOGUE AFUA_1G12460)-RELATED"/>
    <property type="match status" value="1"/>
</dbReference>
<gene>
    <name evidence="4" type="ORF">UCRPA7_2887</name>
</gene>
<dbReference type="Pfam" id="PF05368">
    <property type="entry name" value="NmrA"/>
    <property type="match status" value="1"/>
</dbReference>
<evidence type="ECO:0000313" key="5">
    <source>
        <dbReference type="Proteomes" id="UP000014074"/>
    </source>
</evidence>
<dbReference type="SUPFAM" id="SSF51735">
    <property type="entry name" value="NAD(P)-binding Rossmann-fold domains"/>
    <property type="match status" value="1"/>
</dbReference>
<evidence type="ECO:0000256" key="1">
    <source>
        <dbReference type="ARBA" id="ARBA00022857"/>
    </source>
</evidence>
<dbReference type="OrthoDB" id="9974981at2759"/>
<dbReference type="AlphaFoldDB" id="R8BQI7"/>
<dbReference type="Proteomes" id="UP000014074">
    <property type="component" value="Unassembled WGS sequence"/>
</dbReference>
<dbReference type="CDD" id="cd05259">
    <property type="entry name" value="PCBER_SDR_a"/>
    <property type="match status" value="1"/>
</dbReference>
<keyword evidence="5" id="KW-1185">Reference proteome</keyword>
<dbReference type="eggNOG" id="ENOG502S1FN">
    <property type="taxonomic scope" value="Eukaryota"/>
</dbReference>